<dbReference type="Proteomes" id="UP000827976">
    <property type="component" value="Chromosome 17"/>
</dbReference>
<organism evidence="1 2">
    <name type="scientific">Dioscorea alata</name>
    <name type="common">Purple yam</name>
    <dbReference type="NCBI Taxonomy" id="55571"/>
    <lineage>
        <taxon>Eukaryota</taxon>
        <taxon>Viridiplantae</taxon>
        <taxon>Streptophyta</taxon>
        <taxon>Embryophyta</taxon>
        <taxon>Tracheophyta</taxon>
        <taxon>Spermatophyta</taxon>
        <taxon>Magnoliopsida</taxon>
        <taxon>Liliopsida</taxon>
        <taxon>Dioscoreales</taxon>
        <taxon>Dioscoreaceae</taxon>
        <taxon>Dioscorea</taxon>
    </lineage>
</organism>
<comment type="caution">
    <text evidence="1">The sequence shown here is derived from an EMBL/GenBank/DDBJ whole genome shotgun (WGS) entry which is preliminary data.</text>
</comment>
<keyword evidence="1" id="KW-0378">Hydrolase</keyword>
<accession>A0ACB7UBA8</accession>
<evidence type="ECO:0000313" key="1">
    <source>
        <dbReference type="EMBL" id="KAH7657609.1"/>
    </source>
</evidence>
<name>A0ACB7UBA8_DIOAL</name>
<dbReference type="EC" id="3.1.3.2" evidence="1"/>
<gene>
    <name evidence="1" type="ORF">IHE45_17G032800</name>
</gene>
<dbReference type="EMBL" id="CM037027">
    <property type="protein sequence ID" value="KAH7657609.1"/>
    <property type="molecule type" value="Genomic_DNA"/>
</dbReference>
<keyword evidence="2" id="KW-1185">Reference proteome</keyword>
<sequence>MKPLLSTFMLIQNLIVILMTNNKLHATHAHDLLGINGGGFSCESWLLGVETNNLRGWKTVPRGCESFVRQYMIGKRYGDDSAVVVGEAEKYARGLKLGGDGKEVWVFDVDDTALSNLPFYAHRGFGARAYNKSEFDVWVNKSRRTALPQSLRLYKTLLSLGIKVVFLSTDFKHDRDIISANLRKVGYITWEKLLVRIHGVKLSTISFKSSQRKELQQEGYKIVGNIGDQWSDILGVCSSFTLTLVNGNFDRGFRWLTLVSGNFGRRFRWLKLLSGNFGEGF</sequence>
<evidence type="ECO:0000313" key="2">
    <source>
        <dbReference type="Proteomes" id="UP000827976"/>
    </source>
</evidence>
<protein>
    <submittedName>
        <fullName evidence="1">Acid phosphatase protein</fullName>
        <ecNumber evidence="1">3.1.3.2</ecNumber>
    </submittedName>
</protein>
<reference evidence="2" key="1">
    <citation type="journal article" date="2022" name="Nat. Commun.">
        <title>Chromosome evolution and the genetic basis of agronomically important traits in greater yam.</title>
        <authorList>
            <person name="Bredeson J.V."/>
            <person name="Lyons J.B."/>
            <person name="Oniyinde I.O."/>
            <person name="Okereke N.R."/>
            <person name="Kolade O."/>
            <person name="Nnabue I."/>
            <person name="Nwadili C.O."/>
            <person name="Hribova E."/>
            <person name="Parker M."/>
            <person name="Nwogha J."/>
            <person name="Shu S."/>
            <person name="Carlson J."/>
            <person name="Kariba R."/>
            <person name="Muthemba S."/>
            <person name="Knop K."/>
            <person name="Barton G.J."/>
            <person name="Sherwood A.V."/>
            <person name="Lopez-Montes A."/>
            <person name="Asiedu R."/>
            <person name="Jamnadass R."/>
            <person name="Muchugi A."/>
            <person name="Goodstein D."/>
            <person name="Egesi C.N."/>
            <person name="Featherston J."/>
            <person name="Asfaw A."/>
            <person name="Simpson G.G."/>
            <person name="Dolezel J."/>
            <person name="Hendre P.S."/>
            <person name="Van Deynze A."/>
            <person name="Kumar P.L."/>
            <person name="Obidiegwu J.E."/>
            <person name="Bhattacharjee R."/>
            <person name="Rokhsar D.S."/>
        </authorList>
    </citation>
    <scope>NUCLEOTIDE SEQUENCE [LARGE SCALE GENOMIC DNA]</scope>
    <source>
        <strain evidence="2">cv. TDa95/00328</strain>
    </source>
</reference>
<proteinExistence type="predicted"/>